<proteinExistence type="predicted"/>
<name>A0A3L7A1Q2_9HYPH</name>
<sequence length="83" mass="8123">MTLKQILPLAAALALLASPAMAQNDALRAACGNDVKTLCAGIQPGGGRIAKCLTDQSSKVSAQCKAAMASAAPAGAATTAPKN</sequence>
<gene>
    <name evidence="2" type="ORF">D9R14_19390</name>
</gene>
<keyword evidence="3" id="KW-1185">Reference proteome</keyword>
<evidence type="ECO:0008006" key="4">
    <source>
        <dbReference type="Google" id="ProtNLM"/>
    </source>
</evidence>
<organism evidence="2 3">
    <name type="scientific">Xanthobacter tagetidis</name>
    <dbReference type="NCBI Taxonomy" id="60216"/>
    <lineage>
        <taxon>Bacteria</taxon>
        <taxon>Pseudomonadati</taxon>
        <taxon>Pseudomonadota</taxon>
        <taxon>Alphaproteobacteria</taxon>
        <taxon>Hyphomicrobiales</taxon>
        <taxon>Xanthobacteraceae</taxon>
        <taxon>Xanthobacter</taxon>
    </lineage>
</organism>
<dbReference type="Pfam" id="PF00839">
    <property type="entry name" value="Cys_rich_FGFR"/>
    <property type="match status" value="1"/>
</dbReference>
<feature type="signal peptide" evidence="1">
    <location>
        <begin position="1"/>
        <end position="22"/>
    </location>
</feature>
<dbReference type="GO" id="GO:0016020">
    <property type="term" value="C:membrane"/>
    <property type="evidence" value="ECO:0007669"/>
    <property type="project" value="InterPro"/>
</dbReference>
<evidence type="ECO:0000313" key="3">
    <source>
        <dbReference type="Proteomes" id="UP000269692"/>
    </source>
</evidence>
<dbReference type="Proteomes" id="UP000269692">
    <property type="component" value="Unassembled WGS sequence"/>
</dbReference>
<dbReference type="AlphaFoldDB" id="A0A3L7A1Q2"/>
<keyword evidence="1" id="KW-0732">Signal</keyword>
<reference evidence="2 3" key="1">
    <citation type="submission" date="2018-10" db="EMBL/GenBank/DDBJ databases">
        <title>Xanthobacter tagetidis genome sequencing and assembly.</title>
        <authorList>
            <person name="Maclea K.S."/>
            <person name="Goen A.E."/>
            <person name="Fatima S.A."/>
        </authorList>
    </citation>
    <scope>NUCLEOTIDE SEQUENCE [LARGE SCALE GENOMIC DNA]</scope>
    <source>
        <strain evidence="2 3">ATCC 700314</strain>
    </source>
</reference>
<accession>A0A3L7A1Q2</accession>
<evidence type="ECO:0000256" key="1">
    <source>
        <dbReference type="SAM" id="SignalP"/>
    </source>
</evidence>
<comment type="caution">
    <text evidence="2">The sequence shown here is derived from an EMBL/GenBank/DDBJ whole genome shotgun (WGS) entry which is preliminary data.</text>
</comment>
<protein>
    <recommendedName>
        <fullName evidence="4">Cysteine rich repeat protein</fullName>
    </recommendedName>
</protein>
<evidence type="ECO:0000313" key="2">
    <source>
        <dbReference type="EMBL" id="RLP74223.1"/>
    </source>
</evidence>
<dbReference type="InterPro" id="IPR001893">
    <property type="entry name" value="Cys-rich_GLG1_repeat"/>
</dbReference>
<dbReference type="RefSeq" id="WP_121625003.1">
    <property type="nucleotide sequence ID" value="NZ_JACIIW010000007.1"/>
</dbReference>
<dbReference type="OrthoDB" id="7060861at2"/>
<feature type="chain" id="PRO_5017986650" description="Cysteine rich repeat protein" evidence="1">
    <location>
        <begin position="23"/>
        <end position="83"/>
    </location>
</feature>
<dbReference type="EMBL" id="RCTF01000020">
    <property type="protein sequence ID" value="RLP74223.1"/>
    <property type="molecule type" value="Genomic_DNA"/>
</dbReference>